<feature type="region of interest" description="Disordered" evidence="1">
    <location>
        <begin position="26"/>
        <end position="52"/>
    </location>
</feature>
<reference evidence="2" key="1">
    <citation type="submission" date="2020-06" db="EMBL/GenBank/DDBJ databases">
        <authorList>
            <person name="Li T."/>
            <person name="Hu X."/>
            <person name="Zhang T."/>
            <person name="Song X."/>
            <person name="Zhang H."/>
            <person name="Dai N."/>
            <person name="Sheng W."/>
            <person name="Hou X."/>
            <person name="Wei L."/>
        </authorList>
    </citation>
    <scope>NUCLEOTIDE SEQUENCE</scope>
    <source>
        <strain evidence="2">KEN8</strain>
        <tissue evidence="2">Leaf</tissue>
    </source>
</reference>
<gene>
    <name evidence="2" type="ORF">Scaly_2624800</name>
</gene>
<feature type="compositionally biased region" description="Basic and acidic residues" evidence="1">
    <location>
        <begin position="31"/>
        <end position="52"/>
    </location>
</feature>
<protein>
    <recommendedName>
        <fullName evidence="3">Gag-asp_proteas domain-containing protein</fullName>
    </recommendedName>
</protein>
<comment type="caution">
    <text evidence="2">The sequence shown here is derived from an EMBL/GenBank/DDBJ whole genome shotgun (WGS) entry which is preliminary data.</text>
</comment>
<dbReference type="Gene3D" id="2.40.70.10">
    <property type="entry name" value="Acid Proteases"/>
    <property type="match status" value="1"/>
</dbReference>
<dbReference type="SUPFAM" id="SSF50630">
    <property type="entry name" value="Acid proteases"/>
    <property type="match status" value="1"/>
</dbReference>
<evidence type="ECO:0000313" key="2">
    <source>
        <dbReference type="EMBL" id="KAL0291700.1"/>
    </source>
</evidence>
<dbReference type="AlphaFoldDB" id="A0AAW2JDS0"/>
<dbReference type="InterPro" id="IPR021109">
    <property type="entry name" value="Peptidase_aspartic_dom_sf"/>
</dbReference>
<name>A0AAW2JDS0_9LAMI</name>
<dbReference type="EMBL" id="JACGWM010001560">
    <property type="protein sequence ID" value="KAL0291700.1"/>
    <property type="molecule type" value="Genomic_DNA"/>
</dbReference>
<reference evidence="2" key="2">
    <citation type="journal article" date="2024" name="Plant">
        <title>Genomic evolution and insights into agronomic trait innovations of Sesamum species.</title>
        <authorList>
            <person name="Miao H."/>
            <person name="Wang L."/>
            <person name="Qu L."/>
            <person name="Liu H."/>
            <person name="Sun Y."/>
            <person name="Le M."/>
            <person name="Wang Q."/>
            <person name="Wei S."/>
            <person name="Zheng Y."/>
            <person name="Lin W."/>
            <person name="Duan Y."/>
            <person name="Cao H."/>
            <person name="Xiong S."/>
            <person name="Wang X."/>
            <person name="Wei L."/>
            <person name="Li C."/>
            <person name="Ma Q."/>
            <person name="Ju M."/>
            <person name="Zhao R."/>
            <person name="Li G."/>
            <person name="Mu C."/>
            <person name="Tian Q."/>
            <person name="Mei H."/>
            <person name="Zhang T."/>
            <person name="Gao T."/>
            <person name="Zhang H."/>
        </authorList>
    </citation>
    <scope>NUCLEOTIDE SEQUENCE</scope>
    <source>
        <strain evidence="2">KEN8</strain>
    </source>
</reference>
<accession>A0AAW2JDS0</accession>
<evidence type="ECO:0000256" key="1">
    <source>
        <dbReference type="SAM" id="MobiDB-lite"/>
    </source>
</evidence>
<dbReference type="CDD" id="cd00303">
    <property type="entry name" value="retropepsin_like"/>
    <property type="match status" value="1"/>
</dbReference>
<sequence length="273" mass="30159">MELRRQGIKDLSSAIAAADCLVDFRVSSSSDQEKKKKDSGKEKGKSGKVWKDGKFKKKKNLEVTGLGNKETAQPNIDKIKKGYYLCNGDHRIRDCPKGEKLNALVAEEDDDEGGSTRVQISGKTVMPMLDTGATHNFVADREIQKLGLTLAQHSSRIKAANSEAKPIQDDFDVILRVDFMLLANAMDSIRSAEKKDNLMLTMQVKAGLSCGEQTYLAALIEIKSNVVQEVLDEVAELLQEFKDVFPPELPKKLPPRRAIDHAIELEPGARPPA</sequence>
<organism evidence="2">
    <name type="scientific">Sesamum calycinum</name>
    <dbReference type="NCBI Taxonomy" id="2727403"/>
    <lineage>
        <taxon>Eukaryota</taxon>
        <taxon>Viridiplantae</taxon>
        <taxon>Streptophyta</taxon>
        <taxon>Embryophyta</taxon>
        <taxon>Tracheophyta</taxon>
        <taxon>Spermatophyta</taxon>
        <taxon>Magnoliopsida</taxon>
        <taxon>eudicotyledons</taxon>
        <taxon>Gunneridae</taxon>
        <taxon>Pentapetalae</taxon>
        <taxon>asterids</taxon>
        <taxon>lamiids</taxon>
        <taxon>Lamiales</taxon>
        <taxon>Pedaliaceae</taxon>
        <taxon>Sesamum</taxon>
    </lineage>
</organism>
<proteinExistence type="predicted"/>
<dbReference type="Pfam" id="PF13650">
    <property type="entry name" value="Asp_protease_2"/>
    <property type="match status" value="1"/>
</dbReference>
<evidence type="ECO:0008006" key="3">
    <source>
        <dbReference type="Google" id="ProtNLM"/>
    </source>
</evidence>